<protein>
    <submittedName>
        <fullName evidence="1">Uncharacterized protein</fullName>
    </submittedName>
</protein>
<organism evidence="1 2">
    <name type="scientific">Puccinia striiformis f. sp. tritici</name>
    <dbReference type="NCBI Taxonomy" id="168172"/>
    <lineage>
        <taxon>Eukaryota</taxon>
        <taxon>Fungi</taxon>
        <taxon>Dikarya</taxon>
        <taxon>Basidiomycota</taxon>
        <taxon>Pucciniomycotina</taxon>
        <taxon>Pucciniomycetes</taxon>
        <taxon>Pucciniales</taxon>
        <taxon>Pucciniaceae</taxon>
        <taxon>Puccinia</taxon>
    </lineage>
</organism>
<gene>
    <name evidence="1" type="ORF">MJO28_009833</name>
</gene>
<dbReference type="Proteomes" id="UP001060170">
    <property type="component" value="Chromosome 9"/>
</dbReference>
<accession>A0ACC0E855</accession>
<proteinExistence type="predicted"/>
<name>A0ACC0E855_9BASI</name>
<evidence type="ECO:0000313" key="1">
    <source>
        <dbReference type="EMBL" id="KAI7947925.1"/>
    </source>
</evidence>
<sequence>MWRRSCTDALQQTSDHYERHIRYLEGVVHLVLMRTEPPRAPWSGSFKYSVERGLEPILSDKAARDLATDHRVGRAARRKAADSLTYRWESRQAFTSPDLRTRPITTRGLSSHSTAILLRPSTPSTTLRSSRHKCDAPLPPSPFQLNPKKRLNIKHISSPVQLDSRPLSTLRSQHQPSTAPSQTPHASNDVVVESRDPLSVPPFDTARRTPSDSRIDIGDDQKHHPIQTGPSPPTILALASPSNLSSSFSAQRQRDTPPFQSHSSSQAFEQLGSMAHTTPSSSTTSQTLNSRRQEVNPVILEPDELLINSDPPTFTLATIIDSAVIPRSSPLSFSHPTLLETLPPPATTLTGPSPPPSNLPADSNTTTPTSTPPLVNLCDTTPLFFIDTSGNATSNSYSNYPDAFQISAMGSISVVPAPEAPVSLSMAEEQERQIREADLENYLKYLKEYSHRQHPSAAPS</sequence>
<reference evidence="2" key="1">
    <citation type="journal article" date="2018" name="BMC Genomics">
        <title>Genomic insights into host adaptation between the wheat stripe rust pathogen (Puccinia striiformis f. sp. tritici) and the barley stripe rust pathogen (Puccinia striiformis f. sp. hordei).</title>
        <authorList>
            <person name="Xia C."/>
            <person name="Wang M."/>
            <person name="Yin C."/>
            <person name="Cornejo O.E."/>
            <person name="Hulbert S.H."/>
            <person name="Chen X."/>
        </authorList>
    </citation>
    <scope>NUCLEOTIDE SEQUENCE [LARGE SCALE GENOMIC DNA]</scope>
    <source>
        <strain evidence="2">93-210</strain>
    </source>
</reference>
<keyword evidence="2" id="KW-1185">Reference proteome</keyword>
<evidence type="ECO:0000313" key="2">
    <source>
        <dbReference type="Proteomes" id="UP001060170"/>
    </source>
</evidence>
<reference evidence="1 2" key="3">
    <citation type="journal article" date="2022" name="Microbiol. Spectr.">
        <title>Folding features and dynamics of 3D genome architecture in plant fungal pathogens.</title>
        <authorList>
            <person name="Xia C."/>
        </authorList>
    </citation>
    <scope>NUCLEOTIDE SEQUENCE [LARGE SCALE GENOMIC DNA]</scope>
    <source>
        <strain evidence="1 2">93-210</strain>
    </source>
</reference>
<reference evidence="2" key="2">
    <citation type="journal article" date="2018" name="Mol. Plant Microbe Interact.">
        <title>Genome sequence resources for the wheat stripe rust pathogen (Puccinia striiformis f. sp. tritici) and the barley stripe rust pathogen (Puccinia striiformis f. sp. hordei).</title>
        <authorList>
            <person name="Xia C."/>
            <person name="Wang M."/>
            <person name="Yin C."/>
            <person name="Cornejo O.E."/>
            <person name="Hulbert S.H."/>
            <person name="Chen X."/>
        </authorList>
    </citation>
    <scope>NUCLEOTIDE SEQUENCE [LARGE SCALE GENOMIC DNA]</scope>
    <source>
        <strain evidence="2">93-210</strain>
    </source>
</reference>
<dbReference type="EMBL" id="CM045873">
    <property type="protein sequence ID" value="KAI7947925.1"/>
    <property type="molecule type" value="Genomic_DNA"/>
</dbReference>
<comment type="caution">
    <text evidence="1">The sequence shown here is derived from an EMBL/GenBank/DDBJ whole genome shotgun (WGS) entry which is preliminary data.</text>
</comment>